<keyword evidence="2" id="KW-0812">Transmembrane</keyword>
<feature type="compositionally biased region" description="Basic and acidic residues" evidence="1">
    <location>
        <begin position="21"/>
        <end position="33"/>
    </location>
</feature>
<evidence type="ECO:0000256" key="1">
    <source>
        <dbReference type="SAM" id="MobiDB-lite"/>
    </source>
</evidence>
<sequence length="434" mass="46816">MTAETKETQRLPLSLQPTKLPRGELPERLSKVEPRTAPEQRIIRLAGFAMALGLSGILVFTETAAARTLLDMLMGRREIYREDTDRLIDDGRRVRPRPKNRATKPARPKAVPAGPQSGPAPSVAVEPAIPDKLPDAKTVLVVGDFMASGLAEGLEAAFIDSPGVRVIDKADGSSGFVRDDHRNWPMTIGGLIETEKPSVVVVMAGANDRQQFTGVQSEAKGKPFLSEEWSKEYQARLGAFLDAVEKTGKQVVWVGQPAFKTKSMTNDVLAFNELYRNAAEKAEGTFVDVWDGFVDQSGSFTLTGFDMSGQTARLRNNDGIGLTPAGKRKLAFYVEKPLRQMLGTATAPDIAAIKPGAPVQALPETPSGPVRVDRLAPISLNDPELDGGTDLLGASTRSVPAAEKSDRDLLIKQGVTPASQPGRTNDFSWPKPAK</sequence>
<dbReference type="InterPro" id="IPR007407">
    <property type="entry name" value="DUF459"/>
</dbReference>
<feature type="compositionally biased region" description="Polar residues" evidence="1">
    <location>
        <begin position="416"/>
        <end position="427"/>
    </location>
</feature>
<comment type="caution">
    <text evidence="3">The sequence shown here is derived from an EMBL/GenBank/DDBJ whole genome shotgun (WGS) entry which is preliminary data.</text>
</comment>
<dbReference type="Gene3D" id="3.40.50.1110">
    <property type="entry name" value="SGNH hydrolase"/>
    <property type="match status" value="1"/>
</dbReference>
<dbReference type="InterPro" id="IPR036514">
    <property type="entry name" value="SGNH_hydro_sf"/>
</dbReference>
<name>A0ABU0S7R2_9HYPH</name>
<dbReference type="SUPFAM" id="SSF52266">
    <property type="entry name" value="SGNH hydrolase"/>
    <property type="match status" value="1"/>
</dbReference>
<reference evidence="3 4" key="1">
    <citation type="submission" date="2023-07" db="EMBL/GenBank/DDBJ databases">
        <title>Comparative genomics of wheat-associated soil bacteria to identify genetic determinants of phenazine resistance.</title>
        <authorList>
            <person name="Mouncey N."/>
        </authorList>
    </citation>
    <scope>NUCLEOTIDE SEQUENCE [LARGE SCALE GENOMIC DNA]</scope>
    <source>
        <strain evidence="3 4">W4I11</strain>
    </source>
</reference>
<protein>
    <recommendedName>
        <fullName evidence="5">DUF459 domain-containing protein</fullName>
    </recommendedName>
</protein>
<feature type="region of interest" description="Disordered" evidence="1">
    <location>
        <begin position="1"/>
        <end position="33"/>
    </location>
</feature>
<feature type="region of interest" description="Disordered" evidence="1">
    <location>
        <begin position="90"/>
        <end position="122"/>
    </location>
</feature>
<feature type="compositionally biased region" description="Basic residues" evidence="1">
    <location>
        <begin position="94"/>
        <end position="107"/>
    </location>
</feature>
<keyword evidence="2" id="KW-0472">Membrane</keyword>
<dbReference type="EMBL" id="JAUSZT010000003">
    <property type="protein sequence ID" value="MDQ0996774.1"/>
    <property type="molecule type" value="Genomic_DNA"/>
</dbReference>
<dbReference type="CDD" id="cd01829">
    <property type="entry name" value="SGNH_hydrolase_peri2"/>
    <property type="match status" value="1"/>
</dbReference>
<dbReference type="Proteomes" id="UP001237780">
    <property type="component" value="Unassembled WGS sequence"/>
</dbReference>
<evidence type="ECO:0000256" key="2">
    <source>
        <dbReference type="SAM" id="Phobius"/>
    </source>
</evidence>
<organism evidence="3 4">
    <name type="scientific">Phyllobacterium ifriqiyense</name>
    <dbReference type="NCBI Taxonomy" id="314238"/>
    <lineage>
        <taxon>Bacteria</taxon>
        <taxon>Pseudomonadati</taxon>
        <taxon>Pseudomonadota</taxon>
        <taxon>Alphaproteobacteria</taxon>
        <taxon>Hyphomicrobiales</taxon>
        <taxon>Phyllobacteriaceae</taxon>
        <taxon>Phyllobacterium</taxon>
    </lineage>
</organism>
<evidence type="ECO:0000313" key="4">
    <source>
        <dbReference type="Proteomes" id="UP001237780"/>
    </source>
</evidence>
<feature type="transmembrane region" description="Helical" evidence="2">
    <location>
        <begin position="42"/>
        <end position="60"/>
    </location>
</feature>
<feature type="region of interest" description="Disordered" evidence="1">
    <location>
        <begin position="379"/>
        <end position="434"/>
    </location>
</feature>
<gene>
    <name evidence="3" type="ORF">QFZ34_001956</name>
</gene>
<keyword evidence="4" id="KW-1185">Reference proteome</keyword>
<evidence type="ECO:0008006" key="5">
    <source>
        <dbReference type="Google" id="ProtNLM"/>
    </source>
</evidence>
<dbReference type="Pfam" id="PF04311">
    <property type="entry name" value="DUF459"/>
    <property type="match status" value="1"/>
</dbReference>
<keyword evidence="2" id="KW-1133">Transmembrane helix</keyword>
<proteinExistence type="predicted"/>
<evidence type="ECO:0000313" key="3">
    <source>
        <dbReference type="EMBL" id="MDQ0996774.1"/>
    </source>
</evidence>
<accession>A0ABU0S7R2</accession>